<reference evidence="1 2" key="1">
    <citation type="journal article" date="2014" name="Am. J. Bot.">
        <title>Genome assembly and annotation for red clover (Trifolium pratense; Fabaceae).</title>
        <authorList>
            <person name="Istvanek J."/>
            <person name="Jaros M."/>
            <person name="Krenek A."/>
            <person name="Repkova J."/>
        </authorList>
    </citation>
    <scope>NUCLEOTIDE SEQUENCE [LARGE SCALE GENOMIC DNA]</scope>
    <source>
        <strain evidence="2">cv. Tatra</strain>
        <tissue evidence="1">Young leaves</tissue>
    </source>
</reference>
<gene>
    <name evidence="1" type="ORF">L195_g061009</name>
</gene>
<sequence>VSSPYGGGESPSLESSLALLAPPPLLLRELIVLRTSESIIVKEKSSIYSFSAEFGLFPATYRIHRSHDGVQIRLIVATMDLIVAR</sequence>
<organism evidence="1 2">
    <name type="scientific">Trifolium pratense</name>
    <name type="common">Red clover</name>
    <dbReference type="NCBI Taxonomy" id="57577"/>
    <lineage>
        <taxon>Eukaryota</taxon>
        <taxon>Viridiplantae</taxon>
        <taxon>Streptophyta</taxon>
        <taxon>Embryophyta</taxon>
        <taxon>Tracheophyta</taxon>
        <taxon>Spermatophyta</taxon>
        <taxon>Magnoliopsida</taxon>
        <taxon>eudicotyledons</taxon>
        <taxon>Gunneridae</taxon>
        <taxon>Pentapetalae</taxon>
        <taxon>rosids</taxon>
        <taxon>fabids</taxon>
        <taxon>Fabales</taxon>
        <taxon>Fabaceae</taxon>
        <taxon>Papilionoideae</taxon>
        <taxon>50 kb inversion clade</taxon>
        <taxon>NPAAA clade</taxon>
        <taxon>Hologalegina</taxon>
        <taxon>IRL clade</taxon>
        <taxon>Trifolieae</taxon>
        <taxon>Trifolium</taxon>
    </lineage>
</organism>
<dbReference type="AlphaFoldDB" id="A0A2K3K780"/>
<proteinExistence type="predicted"/>
<comment type="caution">
    <text evidence="1">The sequence shown here is derived from an EMBL/GenBank/DDBJ whole genome shotgun (WGS) entry which is preliminary data.</text>
</comment>
<name>A0A2K3K780_TRIPR</name>
<feature type="non-terminal residue" evidence="1">
    <location>
        <position position="1"/>
    </location>
</feature>
<protein>
    <submittedName>
        <fullName evidence="1">Uncharacterized protein</fullName>
    </submittedName>
</protein>
<reference evidence="1 2" key="2">
    <citation type="journal article" date="2017" name="Front. Plant Sci.">
        <title>Gene Classification and Mining of Molecular Markers Useful in Red Clover (Trifolium pratense) Breeding.</title>
        <authorList>
            <person name="Istvanek J."/>
            <person name="Dluhosova J."/>
            <person name="Dluhos P."/>
            <person name="Patkova L."/>
            <person name="Nedelnik J."/>
            <person name="Repkova J."/>
        </authorList>
    </citation>
    <scope>NUCLEOTIDE SEQUENCE [LARGE SCALE GENOMIC DNA]</scope>
    <source>
        <strain evidence="2">cv. Tatra</strain>
        <tissue evidence="1">Young leaves</tissue>
    </source>
</reference>
<accession>A0A2K3K780</accession>
<evidence type="ECO:0000313" key="2">
    <source>
        <dbReference type="Proteomes" id="UP000236291"/>
    </source>
</evidence>
<dbReference type="EMBL" id="ASHM01145860">
    <property type="protein sequence ID" value="PNX62139.1"/>
    <property type="molecule type" value="Genomic_DNA"/>
</dbReference>
<dbReference type="Proteomes" id="UP000236291">
    <property type="component" value="Unassembled WGS sequence"/>
</dbReference>
<evidence type="ECO:0000313" key="1">
    <source>
        <dbReference type="EMBL" id="PNX62139.1"/>
    </source>
</evidence>